<keyword evidence="6" id="KW-1185">Reference proteome</keyword>
<dbReference type="Pfam" id="PF19407">
    <property type="entry name" value="DUF5979"/>
    <property type="match status" value="5"/>
</dbReference>
<reference evidence="5 6" key="1">
    <citation type="submission" date="2019-08" db="EMBL/GenBank/DDBJ databases">
        <title>In-depth cultivation of the pig gut microbiome towards novel bacterial diversity and tailored functional studies.</title>
        <authorList>
            <person name="Wylensek D."/>
            <person name="Hitch T.C.A."/>
            <person name="Clavel T."/>
        </authorList>
    </citation>
    <scope>NUCLEOTIDE SEQUENCE [LARGE SCALE GENOMIC DNA]</scope>
    <source>
        <strain evidence="5 6">WCA-380-WT-3A</strain>
    </source>
</reference>
<feature type="domain" description="DUF5979" evidence="4">
    <location>
        <begin position="804"/>
        <end position="937"/>
    </location>
</feature>
<keyword evidence="3" id="KW-0732">Signal</keyword>
<feature type="compositionally biased region" description="Polar residues" evidence="1">
    <location>
        <begin position="612"/>
        <end position="626"/>
    </location>
</feature>
<feature type="region of interest" description="Disordered" evidence="1">
    <location>
        <begin position="586"/>
        <end position="626"/>
    </location>
</feature>
<feature type="compositionally biased region" description="Polar residues" evidence="1">
    <location>
        <begin position="1128"/>
        <end position="1143"/>
    </location>
</feature>
<evidence type="ECO:0000313" key="6">
    <source>
        <dbReference type="Proteomes" id="UP000466104"/>
    </source>
</evidence>
<feature type="signal peptide" evidence="3">
    <location>
        <begin position="1"/>
        <end position="31"/>
    </location>
</feature>
<dbReference type="Proteomes" id="UP000466104">
    <property type="component" value="Unassembled WGS sequence"/>
</dbReference>
<evidence type="ECO:0000313" key="5">
    <source>
        <dbReference type="EMBL" id="MSS44778.1"/>
    </source>
</evidence>
<organism evidence="5 6">
    <name type="scientific">Cutibacterium porci</name>
    <dbReference type="NCBI Taxonomy" id="2605781"/>
    <lineage>
        <taxon>Bacteria</taxon>
        <taxon>Bacillati</taxon>
        <taxon>Actinomycetota</taxon>
        <taxon>Actinomycetes</taxon>
        <taxon>Propionibacteriales</taxon>
        <taxon>Propionibacteriaceae</taxon>
        <taxon>Cutibacterium</taxon>
    </lineage>
</organism>
<evidence type="ECO:0000256" key="3">
    <source>
        <dbReference type="SAM" id="SignalP"/>
    </source>
</evidence>
<dbReference type="EMBL" id="VUMG01000001">
    <property type="protein sequence ID" value="MSS44778.1"/>
    <property type="molecule type" value="Genomic_DNA"/>
</dbReference>
<keyword evidence="2" id="KW-1133">Transmembrane helix</keyword>
<feature type="domain" description="DUF5979" evidence="4">
    <location>
        <begin position="1883"/>
        <end position="1964"/>
    </location>
</feature>
<dbReference type="RefSeq" id="WP_154561354.1">
    <property type="nucleotide sequence ID" value="NZ_VUMG01000001.1"/>
</dbReference>
<feature type="chain" id="PRO_5038502076" description="DUF5979 domain-containing protein" evidence="3">
    <location>
        <begin position="32"/>
        <end position="2197"/>
    </location>
</feature>
<feature type="compositionally biased region" description="Polar residues" evidence="1">
    <location>
        <begin position="274"/>
        <end position="287"/>
    </location>
</feature>
<dbReference type="InterPro" id="IPR046022">
    <property type="entry name" value="DUF5979"/>
</dbReference>
<feature type="region of interest" description="Disordered" evidence="1">
    <location>
        <begin position="539"/>
        <end position="567"/>
    </location>
</feature>
<accession>A0A7K0J4K7</accession>
<feature type="region of interest" description="Disordered" evidence="1">
    <location>
        <begin position="274"/>
        <end position="293"/>
    </location>
</feature>
<sequence length="2197" mass="230211">MTGRIFSRLRNVSAVFLALLLVATMGQLGQAVIPDAATSAAAAPGFKAPAASGLASSQDNSAQKWDWNGCQFRSPEGRNVFGNPVTGNPAPHIYANSLCWIDWTGVDFSKATSTTPLHVQRVFGKYRLDFDLTRPKIKEKVSGAWVDREQVVEVSAHNTNTGNFSGDIGTWTGSAFGWNMFGAYPGDTSRPVIFSNMDKHPGGGDQQLVRLRLANIKLTDTTDNSAVNNYTLTMADTESTTSGEGQSVDNLDDVYGNNVKYAMLPSGAKCTEGNSTVEDGLRSQGSGPSWEWGRSILSDPGANRKKRDFVCVNVGSGKMFVATTKAPQQLELSSWTSAQEGIGLAINFSRVSGKVSQPDTSYEEAVTGQKTTFSVAARTSEGNSIDLPQDGSGTAVARETSNDTFLAPQGGLIFTSTATGTQADKALLRYRPKWRCTIGDGVWDIDDQTQPSGFTLGTNGASSELTVTNSVNHDNEPVDCQVTWASRYNRAQLNVGKTVQGGAGQFASVQGRTYTIHYDCGDGTDPSLPFRKADFESAYPESDRQGGSDGGQGVSLTGDVSLSAGDTKTRDFMPAGASCVLSETFTDPKAPPAPPGLGLDQTWTGQGGSDKVSASDTSVTDGNGTSVTRTRVVTLQKVVAGQNSGSTTAVNTYTQRTGTLHIDKELVSPKGDDAIDALFNGAASRTYDFDLICPAANFDTKFSLTISKRGSSYSSTKTDVQVPVAVDCYLHPLSGLSASESAKFEFEGRDVTVNGGQPIQPEPDSSAYKSAYKLSLPDYAPGTTASSANVHLRTSYGYLRRDITVVEQLTGPGRTVAESGIDSFSAAYTCSYGSDGASTVNGVLTIPKTQSDGAVTFSAVIQDVPVGASCTIYQSDVTAASGSLSDVTLKDTQLSFTDMKDVSTVLSNDEAKTKPIMTVQDSTDKTQNRVIITNTYTPVLGTVRLTTALVNPDNRTDLPGDLTVNFDCGTRTVADSGGQNSRSIALTGTVTLAPDGSAVLKAGTGNKDDDALVNDQNGAMGVPYGQTCHFSQTRPDGLSGDIKWTSDANQQSFTMDNTTAGGDRQADVTVTDTFASVSKGLTINQTVTSTDARLAQDVSYTLTCTTSAGDPVDLGSDASFTLGAGEAGSTTPTAKDFSGQQLPAGSKCRLTENRSGTSGETYQRTSGLDGGGTFPITRKSSAQLSGGSGFDQVTYSSEAPVVADFTVGVQSLLTIDNEYDFVNTRLTLDKDVAVAAATDARGEPIKNADGTDETFISPQRLAIKRNQAFPMTVACTTPYGQVLDGFSQSVSDYAGTEDNPSTVENAPTVVREAIPVGSRCTALEGETSTTEGISLTTSVAVDKDKHDSSVGAQRTFWVRPDSPADGVPVSVTNTYRRNLVPVKLSKFANLPGSIEKAYADANAARPDLDQKIPYYTHTFTMTCRDPKTTGADGKEAVLGTFSGTITGPGTYTFPDVPAAANCSIVGDHFGELGLALHVPKADNPQDTDLLKAYVKPKQIRWVVGDNDSTAKVESEDAISNAGGVATSDSFHTISGDNTVDIYNSYRYVTSQVQLTKKVVATQYGFDQLDASNPSFGFHASCRAVGVETPTGGGDMLAGGPTLPQTLGWDVFKNAQSRAEGTDPDTGEAIFSRSYSSDKVNVPAGAKCTIAEDNVTNTPQALQVNPDQAGPLVITGQAPSPDLSGTEGASPDLNDVDPSAPVRTSWDFVNTYARRMVPVRVAMMQAGSWRTANANGYTVDITCHDTAGTHRVESFLRDDTDLSSVVRQAVPTGGRTVNLPVDASCDVSLAGSPALAARPDLEVTQGSRTPFVVFGQWNGDGVAAENNPTEDPANTPADKVTADQKAYTYSINLPEDATVPAGKDVAMTVGAEAVHLLATATPSLVKTVSGDVAKDAQLTFTSPCFPDDMSTQTINPGERLQFKPVPVGTSCEVTETKGGVSGVDPTLSVQAKGEFIADNPTVTNVSAGRGSNGQVITPGAHSVSFTVNPVKDATDLSTSGDGWMISVLDTYPSMKVVKSIVGPAMASDPTGPADTAMLDSDATTMDVTYSISNDGGFDLTTFSLSDPSLAGKQIQVGAGGAGQTLTIGADGTIPAQACRLDQSTVTVGGQTSCTITVELGDPQPPAWLKIPAGAVTVTAAVTNSAPSVGAVTATSNTYGAIRPVTNMLPHTGMQTLLLVLLLGLLVLGIGLWQHRRDR</sequence>
<feature type="domain" description="DUF5979" evidence="4">
    <location>
        <begin position="494"/>
        <end position="630"/>
    </location>
</feature>
<evidence type="ECO:0000256" key="1">
    <source>
        <dbReference type="SAM" id="MobiDB-lite"/>
    </source>
</evidence>
<name>A0A7K0J4K7_9ACTN</name>
<keyword evidence="2" id="KW-0472">Membrane</keyword>
<protein>
    <recommendedName>
        <fullName evidence="4">DUF5979 domain-containing protein</fullName>
    </recommendedName>
</protein>
<feature type="transmembrane region" description="Helical" evidence="2">
    <location>
        <begin position="2171"/>
        <end position="2191"/>
    </location>
</feature>
<feature type="domain" description="DUF5979" evidence="4">
    <location>
        <begin position="1264"/>
        <end position="1375"/>
    </location>
</feature>
<feature type="domain" description="DUF5979" evidence="4">
    <location>
        <begin position="1081"/>
        <end position="1173"/>
    </location>
</feature>
<gene>
    <name evidence="5" type="ORF">FYJ43_01630</name>
</gene>
<feature type="region of interest" description="Disordered" evidence="1">
    <location>
        <begin position="1674"/>
        <end position="1697"/>
    </location>
</feature>
<evidence type="ECO:0000259" key="4">
    <source>
        <dbReference type="Pfam" id="PF19407"/>
    </source>
</evidence>
<proteinExistence type="predicted"/>
<feature type="compositionally biased region" description="Polar residues" evidence="1">
    <location>
        <begin position="1153"/>
        <end position="1166"/>
    </location>
</feature>
<keyword evidence="2" id="KW-0812">Transmembrane</keyword>
<feature type="region of interest" description="Disordered" evidence="1">
    <location>
        <begin position="1125"/>
        <end position="1172"/>
    </location>
</feature>
<feature type="compositionally biased region" description="Polar residues" evidence="1">
    <location>
        <begin position="554"/>
        <end position="566"/>
    </location>
</feature>
<evidence type="ECO:0000256" key="2">
    <source>
        <dbReference type="SAM" id="Phobius"/>
    </source>
</evidence>
<comment type="caution">
    <text evidence="5">The sequence shown here is derived from an EMBL/GenBank/DDBJ whole genome shotgun (WGS) entry which is preliminary data.</text>
</comment>